<name>A0A858Q491_9GAMM</name>
<dbReference type="InterPro" id="IPR007423">
    <property type="entry name" value="Sel_put"/>
</dbReference>
<dbReference type="AlphaFoldDB" id="A0A858Q491"/>
<reference evidence="2" key="1">
    <citation type="submission" date="2019-12" db="EMBL/GenBank/DDBJ databases">
        <authorList>
            <person name="Awala S.I."/>
            <person name="Rhee S.K."/>
        </authorList>
    </citation>
    <scope>NUCLEOTIDE SEQUENCE [LARGE SCALE GENOMIC DNA]</scope>
    <source>
        <strain evidence="2">IM1</strain>
    </source>
</reference>
<dbReference type="KEGG" id="metu:GNH96_00880"/>
<sequence length="64" mass="7730">MTTKLGARLASFWRTVRTVTGDDAYERYLEHWREHHADAGLPLSRKAFYRAEQQRRWNGFRRCC</sequence>
<dbReference type="EMBL" id="CP046565">
    <property type="protein sequence ID" value="QJD28660.1"/>
    <property type="molecule type" value="Genomic_DNA"/>
</dbReference>
<dbReference type="Pfam" id="PF04328">
    <property type="entry name" value="Sel_put"/>
    <property type="match status" value="1"/>
</dbReference>
<keyword evidence="2" id="KW-1185">Reference proteome</keyword>
<organism evidence="1 2">
    <name type="scientific">Methylococcus geothermalis</name>
    <dbReference type="NCBI Taxonomy" id="2681310"/>
    <lineage>
        <taxon>Bacteria</taxon>
        <taxon>Pseudomonadati</taxon>
        <taxon>Pseudomonadota</taxon>
        <taxon>Gammaproteobacteria</taxon>
        <taxon>Methylococcales</taxon>
        <taxon>Methylococcaceae</taxon>
        <taxon>Methylococcus</taxon>
    </lineage>
</organism>
<dbReference type="RefSeq" id="WP_169601423.1">
    <property type="nucleotide sequence ID" value="NZ_CP046565.1"/>
</dbReference>
<evidence type="ECO:0000313" key="1">
    <source>
        <dbReference type="EMBL" id="QJD28660.1"/>
    </source>
</evidence>
<proteinExistence type="predicted"/>
<gene>
    <name evidence="1" type="ORF">GNH96_00880</name>
</gene>
<dbReference type="Proteomes" id="UP000503004">
    <property type="component" value="Chromosome"/>
</dbReference>
<accession>A0A858Q491</accession>
<evidence type="ECO:0000313" key="2">
    <source>
        <dbReference type="Proteomes" id="UP000503004"/>
    </source>
</evidence>
<protein>
    <submittedName>
        <fullName evidence="1">Putative selenoprotein</fullName>
    </submittedName>
</protein>